<feature type="region of interest" description="Disordered" evidence="5">
    <location>
        <begin position="429"/>
        <end position="462"/>
    </location>
</feature>
<feature type="compositionally biased region" description="Basic and acidic residues" evidence="5">
    <location>
        <begin position="121"/>
        <end position="140"/>
    </location>
</feature>
<reference evidence="8 9" key="2">
    <citation type="submission" date="2018-11" db="EMBL/GenBank/DDBJ databases">
        <authorList>
            <consortium name="Pathogen Informatics"/>
        </authorList>
    </citation>
    <scope>NUCLEOTIDE SEQUENCE [LARGE SCALE GENOMIC DNA]</scope>
</reference>
<feature type="region of interest" description="Disordered" evidence="5">
    <location>
        <begin position="182"/>
        <end position="218"/>
    </location>
</feature>
<keyword evidence="2" id="KW-0540">Nuclease</keyword>
<evidence type="ECO:0000259" key="7">
    <source>
        <dbReference type="Pfam" id="PF17146"/>
    </source>
</evidence>
<dbReference type="GO" id="GO:0046872">
    <property type="term" value="F:metal ion binding"/>
    <property type="evidence" value="ECO:0007669"/>
    <property type="project" value="UniProtKB-KW"/>
</dbReference>
<dbReference type="GO" id="GO:0030490">
    <property type="term" value="P:maturation of SSU-rRNA"/>
    <property type="evidence" value="ECO:0007669"/>
    <property type="project" value="TreeGrafter"/>
</dbReference>
<dbReference type="OrthoDB" id="446759at2759"/>
<feature type="compositionally biased region" description="Basic and acidic residues" evidence="5">
    <location>
        <begin position="192"/>
        <end position="203"/>
    </location>
</feature>
<dbReference type="InterPro" id="IPR014881">
    <property type="entry name" value="NOB1_Zn-bd"/>
</dbReference>
<dbReference type="PANTHER" id="PTHR12814:SF2">
    <property type="entry name" value="RNA-BINDING PROTEIN NOB1"/>
    <property type="match status" value="1"/>
</dbReference>
<dbReference type="Pfam" id="PF08772">
    <property type="entry name" value="Zn_ribbon_NOB1"/>
    <property type="match status" value="1"/>
</dbReference>
<evidence type="ECO:0000313" key="10">
    <source>
        <dbReference type="WBParaSite" id="HDID_0000238601-mRNA-1"/>
    </source>
</evidence>
<evidence type="ECO:0000313" key="9">
    <source>
        <dbReference type="Proteomes" id="UP000274504"/>
    </source>
</evidence>
<protein>
    <submittedName>
        <fullName evidence="10">RNA-binding protein NOB1</fullName>
    </submittedName>
</protein>
<feature type="domain" description="Nin one binding (NOB1) Zn-ribbon-like" evidence="6">
    <location>
        <begin position="285"/>
        <end position="337"/>
    </location>
</feature>
<dbReference type="EMBL" id="UYSG01000577">
    <property type="protein sequence ID" value="VDL19848.1"/>
    <property type="molecule type" value="Genomic_DNA"/>
</dbReference>
<dbReference type="GO" id="GO:0016787">
    <property type="term" value="F:hydrolase activity"/>
    <property type="evidence" value="ECO:0007669"/>
    <property type="project" value="UniProtKB-KW"/>
</dbReference>
<feature type="compositionally biased region" description="Basic residues" evidence="5">
    <location>
        <begin position="325"/>
        <end position="337"/>
    </location>
</feature>
<feature type="compositionally biased region" description="Acidic residues" evidence="5">
    <location>
        <begin position="204"/>
        <end position="215"/>
    </location>
</feature>
<organism evidence="10">
    <name type="scientific">Hymenolepis diminuta</name>
    <name type="common">Rat tapeworm</name>
    <dbReference type="NCBI Taxonomy" id="6216"/>
    <lineage>
        <taxon>Eukaryota</taxon>
        <taxon>Metazoa</taxon>
        <taxon>Spiralia</taxon>
        <taxon>Lophotrochozoa</taxon>
        <taxon>Platyhelminthes</taxon>
        <taxon>Cestoda</taxon>
        <taxon>Eucestoda</taxon>
        <taxon>Cyclophyllidea</taxon>
        <taxon>Hymenolepididae</taxon>
        <taxon>Hymenolepis</taxon>
    </lineage>
</organism>
<dbReference type="CDD" id="cd09876">
    <property type="entry name" value="PIN_Nob1-like"/>
    <property type="match status" value="1"/>
</dbReference>
<dbReference type="InterPro" id="IPR039907">
    <property type="entry name" value="NOB1"/>
</dbReference>
<keyword evidence="4" id="KW-0378">Hydrolase</keyword>
<dbReference type="Gene3D" id="3.40.50.1010">
    <property type="entry name" value="5'-nuclease"/>
    <property type="match status" value="1"/>
</dbReference>
<dbReference type="Proteomes" id="UP000274504">
    <property type="component" value="Unassembled WGS sequence"/>
</dbReference>
<keyword evidence="3" id="KW-0479">Metal-binding</keyword>
<feature type="compositionally biased region" description="Basic residues" evidence="5">
    <location>
        <begin position="439"/>
        <end position="462"/>
    </location>
</feature>
<dbReference type="Pfam" id="PF17146">
    <property type="entry name" value="PIN_6"/>
    <property type="match status" value="1"/>
</dbReference>
<name>A0A0R3SCQ5_HYMDI</name>
<evidence type="ECO:0000259" key="6">
    <source>
        <dbReference type="Pfam" id="PF08772"/>
    </source>
</evidence>
<reference evidence="10" key="1">
    <citation type="submission" date="2017-02" db="UniProtKB">
        <authorList>
            <consortium name="WormBaseParasite"/>
        </authorList>
    </citation>
    <scope>IDENTIFICATION</scope>
</reference>
<gene>
    <name evidence="8" type="ORF">HDID_LOCUS2387</name>
</gene>
<dbReference type="InterPro" id="IPR036283">
    <property type="entry name" value="NOB1_Zf-like_sf"/>
</dbReference>
<dbReference type="InterPro" id="IPR033411">
    <property type="entry name" value="Ribonuclease_PIN"/>
</dbReference>
<dbReference type="SUPFAM" id="SSF144206">
    <property type="entry name" value="NOB1 zinc finger-like"/>
    <property type="match status" value="1"/>
</dbReference>
<feature type="region of interest" description="Disordered" evidence="5">
    <location>
        <begin position="325"/>
        <end position="372"/>
    </location>
</feature>
<feature type="compositionally biased region" description="Basic and acidic residues" evidence="5">
    <location>
        <begin position="338"/>
        <end position="356"/>
    </location>
</feature>
<accession>A0A0R3SCQ5</accession>
<dbReference type="Gene3D" id="6.20.210.10">
    <property type="entry name" value="Nin one binding (NOB1), Zn-ribbon-like"/>
    <property type="match status" value="1"/>
</dbReference>
<evidence type="ECO:0000256" key="1">
    <source>
        <dbReference type="ARBA" id="ARBA00005858"/>
    </source>
</evidence>
<evidence type="ECO:0000256" key="4">
    <source>
        <dbReference type="ARBA" id="ARBA00022801"/>
    </source>
</evidence>
<evidence type="ECO:0000256" key="2">
    <source>
        <dbReference type="ARBA" id="ARBA00022722"/>
    </source>
</evidence>
<proteinExistence type="inferred from homology"/>
<dbReference type="GO" id="GO:0030688">
    <property type="term" value="C:preribosome, small subunit precursor"/>
    <property type="evidence" value="ECO:0007669"/>
    <property type="project" value="TreeGrafter"/>
</dbReference>
<dbReference type="WBParaSite" id="HDID_0000238601-mRNA-1">
    <property type="protein sequence ID" value="HDID_0000238601-mRNA-1"/>
    <property type="gene ID" value="HDID_0000238601"/>
</dbReference>
<feature type="compositionally biased region" description="Acidic residues" evidence="5">
    <location>
        <begin position="182"/>
        <end position="191"/>
    </location>
</feature>
<dbReference type="PANTHER" id="PTHR12814">
    <property type="entry name" value="RNA-BINDING PROTEIN NOB1"/>
    <property type="match status" value="1"/>
</dbReference>
<feature type="domain" description="Ribonuclease PIN" evidence="7">
    <location>
        <begin position="12"/>
        <end position="98"/>
    </location>
</feature>
<dbReference type="FunFam" id="3.40.50.1010:FF:000020">
    <property type="entry name" value="20S-pre-rRNA D-site endonuclease NOB1"/>
    <property type="match status" value="1"/>
</dbReference>
<evidence type="ECO:0000313" key="8">
    <source>
        <dbReference type="EMBL" id="VDL19848.1"/>
    </source>
</evidence>
<comment type="similarity">
    <text evidence="1">Belongs to the NOB1 family.</text>
</comment>
<dbReference type="AlphaFoldDB" id="A0A0R3SCQ5"/>
<dbReference type="GO" id="GO:0005737">
    <property type="term" value="C:cytoplasm"/>
    <property type="evidence" value="ECO:0007669"/>
    <property type="project" value="UniProtKB-ARBA"/>
</dbReference>
<dbReference type="STRING" id="6216.A0A0R3SCQ5"/>
<feature type="compositionally biased region" description="Basic and acidic residues" evidence="5">
    <location>
        <begin position="429"/>
        <end position="438"/>
    </location>
</feature>
<sequence length="462" mass="51515">MTSNAGPKAIHLVVDSAAFIERAKLETYGEHLHTTQSVLDEIRDKHARAFINALPYPLIIDAIMPESIKWVKELSMKTGDYHVLSKTDIEVIALSYQLYKEVTGNEPDIKDLKRPTFSDKLFHFKKPPEPESHSKPKVSIETDGDFNEEKILKKLEQDLGEANSEAPDSNTDVGIAIDEDDILSIDDEEESNKESTKDDNFKDSEEDESEVEDNDWITADNFDEKLQTGLGFGGLRLDDEVEVPADASPAPVACLTKDFAMQNVMMNAGITLLSLSGKIIKRARTHDSYFCRMCGYPSLRRIPVTLHEDGQLEFHFSRKFVKNLRGTKHPVPRPKGGKHADDPIYRADQRLPDRRAPKPKNPNVLPLGATNGLLYNEDDSDDDVGGFLIDSNAEATGDLATIVFPAHDVSSKAATHGLRADGQVVPAPWERKGIEHGLKPTRFKANRPGRRRTGGKRNKLTK</sequence>
<evidence type="ECO:0000256" key="5">
    <source>
        <dbReference type="SAM" id="MobiDB-lite"/>
    </source>
</evidence>
<dbReference type="GO" id="GO:0004521">
    <property type="term" value="F:RNA endonuclease activity"/>
    <property type="evidence" value="ECO:0007669"/>
    <property type="project" value="UniProtKB-ARBA"/>
</dbReference>
<feature type="region of interest" description="Disordered" evidence="5">
    <location>
        <begin position="121"/>
        <end position="143"/>
    </location>
</feature>
<dbReference type="GO" id="GO:0031981">
    <property type="term" value="C:nuclear lumen"/>
    <property type="evidence" value="ECO:0007669"/>
    <property type="project" value="UniProtKB-ARBA"/>
</dbReference>
<evidence type="ECO:0000256" key="3">
    <source>
        <dbReference type="ARBA" id="ARBA00022723"/>
    </source>
</evidence>